<dbReference type="PRINTS" id="PR01035">
    <property type="entry name" value="TCRTETA"/>
</dbReference>
<feature type="transmembrane region" description="Helical" evidence="10">
    <location>
        <begin position="357"/>
        <end position="378"/>
    </location>
</feature>
<dbReference type="EMBL" id="CCSE01000001">
    <property type="protein sequence ID" value="CDZ98928.1"/>
    <property type="molecule type" value="Genomic_DNA"/>
</dbReference>
<evidence type="ECO:0000256" key="3">
    <source>
        <dbReference type="ARBA" id="ARBA00019647"/>
    </source>
</evidence>
<dbReference type="InterPro" id="IPR001958">
    <property type="entry name" value="Tet-R_TetA/multi-R_MdtG-like"/>
</dbReference>
<evidence type="ECO:0000256" key="9">
    <source>
        <dbReference type="ARBA" id="ARBA00024730"/>
    </source>
</evidence>
<name>A0A078LUR7_9STAP</name>
<evidence type="ECO:0000256" key="2">
    <source>
        <dbReference type="ARBA" id="ARBA00007520"/>
    </source>
</evidence>
<dbReference type="GO" id="GO:0022857">
    <property type="term" value="F:transmembrane transporter activity"/>
    <property type="evidence" value="ECO:0007669"/>
    <property type="project" value="InterPro"/>
</dbReference>
<dbReference type="RefSeq" id="WP_231856231.1">
    <property type="nucleotide sequence ID" value="NZ_CCSE01000001.1"/>
</dbReference>
<feature type="transmembrane region" description="Helical" evidence="10">
    <location>
        <begin position="236"/>
        <end position="257"/>
    </location>
</feature>
<evidence type="ECO:0000256" key="7">
    <source>
        <dbReference type="ARBA" id="ARBA00022989"/>
    </source>
</evidence>
<feature type="transmembrane region" description="Helical" evidence="10">
    <location>
        <begin position="331"/>
        <end position="351"/>
    </location>
</feature>
<keyword evidence="5" id="KW-1003">Cell membrane</keyword>
<keyword evidence="13" id="KW-1185">Reference proteome</keyword>
<evidence type="ECO:0000256" key="8">
    <source>
        <dbReference type="ARBA" id="ARBA00023136"/>
    </source>
</evidence>
<dbReference type="HOGENOM" id="CLU_001265_10_14_9"/>
<evidence type="ECO:0000313" key="12">
    <source>
        <dbReference type="EMBL" id="CDZ98928.1"/>
    </source>
</evidence>
<keyword evidence="4" id="KW-0813">Transport</keyword>
<gene>
    <name evidence="12" type="primary">tetA_1</name>
    <name evidence="12" type="ORF">BN1048_00047</name>
</gene>
<dbReference type="Gene3D" id="1.20.1250.20">
    <property type="entry name" value="MFS general substrate transporter like domains"/>
    <property type="match status" value="1"/>
</dbReference>
<evidence type="ECO:0000256" key="4">
    <source>
        <dbReference type="ARBA" id="ARBA00022448"/>
    </source>
</evidence>
<evidence type="ECO:0000256" key="6">
    <source>
        <dbReference type="ARBA" id="ARBA00022692"/>
    </source>
</evidence>
<feature type="transmembrane region" description="Helical" evidence="10">
    <location>
        <begin position="68"/>
        <end position="84"/>
    </location>
</feature>
<dbReference type="InterPro" id="IPR036259">
    <property type="entry name" value="MFS_trans_sf"/>
</dbReference>
<feature type="transmembrane region" description="Helical" evidence="10">
    <location>
        <begin position="269"/>
        <end position="286"/>
    </location>
</feature>
<feature type="domain" description="Major facilitator superfamily (MFS) profile" evidence="11">
    <location>
        <begin position="3"/>
        <end position="379"/>
    </location>
</feature>
<feature type="transmembrane region" description="Helical" evidence="10">
    <location>
        <begin position="197"/>
        <end position="216"/>
    </location>
</feature>
<dbReference type="STRING" id="1461582.BN1048_00047"/>
<dbReference type="Pfam" id="PF07690">
    <property type="entry name" value="MFS_1"/>
    <property type="match status" value="1"/>
</dbReference>
<evidence type="ECO:0000256" key="5">
    <source>
        <dbReference type="ARBA" id="ARBA00022475"/>
    </source>
</evidence>
<feature type="transmembrane region" description="Helical" evidence="10">
    <location>
        <begin position="37"/>
        <end position="56"/>
    </location>
</feature>
<dbReference type="Proteomes" id="UP000044136">
    <property type="component" value="Unassembled WGS sequence"/>
</dbReference>
<keyword evidence="8 10" id="KW-0472">Membrane</keyword>
<dbReference type="InterPro" id="IPR011701">
    <property type="entry name" value="MFS"/>
</dbReference>
<dbReference type="eggNOG" id="COG2814">
    <property type="taxonomic scope" value="Bacteria"/>
</dbReference>
<dbReference type="InterPro" id="IPR050189">
    <property type="entry name" value="MFS_Efflux_Transporters"/>
</dbReference>
<comment type="subcellular location">
    <subcellularLocation>
        <location evidence="1">Cell membrane</location>
        <topology evidence="1">Multi-pass membrane protein</topology>
    </subcellularLocation>
</comment>
<dbReference type="GO" id="GO:0005886">
    <property type="term" value="C:plasma membrane"/>
    <property type="evidence" value="ECO:0007669"/>
    <property type="project" value="UniProtKB-SubCell"/>
</dbReference>
<dbReference type="PROSITE" id="PS00217">
    <property type="entry name" value="SUGAR_TRANSPORT_2"/>
    <property type="match status" value="1"/>
</dbReference>
<sequence>MKSKIILYLVIVICFLDLFIQLPIITPFALELGASEFMAGIVVAMYSLFNMAGNMAGGYMSDKFGRRNTLLAGMIMQVFFVLIYTTTPSIAILLAVRAVHGFSSGLLTPAAFSLIADISRRSAIGKSMALTGVAIGTAAILGPAAGGIISSAVSYEMVYYILSGVYVFGTVLTFFAIKESSTDDSRTHHAATPFKDLLLRPALNVAYISSFTLMIAQGTLAFGLPIKTGLLGLESSMTGIMLSVFGITAIVVFASPVNKVFSLYKSESLVAAGILILSVSMMILHFAPSPAFIFIVMVLYGFGFGFVFPSMNKIIAEHSAMNERGKANGIFYSYFSLGSVAGSVIAGYFAAVFSLPFLGIGIITLVMLMILMFVRWRLDMNRP</sequence>
<accession>A0A078LUR7</accession>
<dbReference type="InterPro" id="IPR005829">
    <property type="entry name" value="Sugar_transporter_CS"/>
</dbReference>
<dbReference type="PANTHER" id="PTHR43124">
    <property type="entry name" value="PURINE EFFLUX PUMP PBUE"/>
    <property type="match status" value="1"/>
</dbReference>
<dbReference type="PROSITE" id="PS00216">
    <property type="entry name" value="SUGAR_TRANSPORT_1"/>
    <property type="match status" value="1"/>
</dbReference>
<feature type="transmembrane region" description="Helical" evidence="10">
    <location>
        <begin position="292"/>
        <end position="311"/>
    </location>
</feature>
<dbReference type="InterPro" id="IPR020846">
    <property type="entry name" value="MFS_dom"/>
</dbReference>
<proteinExistence type="inferred from homology"/>
<dbReference type="PANTHER" id="PTHR43124:SF3">
    <property type="entry name" value="CHLORAMPHENICOL EFFLUX PUMP RV0191"/>
    <property type="match status" value="1"/>
</dbReference>
<comment type="function">
    <text evidence="9">Involved in quinolone resistance. May constitute a membrane-associated active efflux pump of hydrophilic quinolones.</text>
</comment>
<keyword evidence="7 10" id="KW-1133">Transmembrane helix</keyword>
<protein>
    <recommendedName>
        <fullName evidence="3">Quinolone resistance protein NorA</fullName>
    </recommendedName>
</protein>
<dbReference type="AlphaFoldDB" id="A0A078LUR7"/>
<keyword evidence="6 10" id="KW-0812">Transmembrane</keyword>
<feature type="transmembrane region" description="Helical" evidence="10">
    <location>
        <begin position="128"/>
        <end position="151"/>
    </location>
</feature>
<evidence type="ECO:0000256" key="10">
    <source>
        <dbReference type="SAM" id="Phobius"/>
    </source>
</evidence>
<reference evidence="12 13" key="1">
    <citation type="submission" date="2014-07" db="EMBL/GenBank/DDBJ databases">
        <authorList>
            <person name="Urmite Genomes Urmite Genomes"/>
        </authorList>
    </citation>
    <scope>NUCLEOTIDE SEQUENCE [LARGE SCALE GENOMIC DNA]</scope>
    <source>
        <strain evidence="12 13">13MG44_air</strain>
    </source>
</reference>
<evidence type="ECO:0000259" key="11">
    <source>
        <dbReference type="PROSITE" id="PS50850"/>
    </source>
</evidence>
<feature type="transmembrane region" description="Helical" evidence="10">
    <location>
        <begin position="157"/>
        <end position="177"/>
    </location>
</feature>
<evidence type="ECO:0000313" key="13">
    <source>
        <dbReference type="Proteomes" id="UP000044136"/>
    </source>
</evidence>
<feature type="transmembrane region" description="Helical" evidence="10">
    <location>
        <begin position="5"/>
        <end position="25"/>
    </location>
</feature>
<organism evidence="12 13">
    <name type="scientific">Jeotgalicoccus saudimassiliensis</name>
    <dbReference type="NCBI Taxonomy" id="1461582"/>
    <lineage>
        <taxon>Bacteria</taxon>
        <taxon>Bacillati</taxon>
        <taxon>Bacillota</taxon>
        <taxon>Bacilli</taxon>
        <taxon>Bacillales</taxon>
        <taxon>Staphylococcaceae</taxon>
        <taxon>Jeotgalicoccus</taxon>
    </lineage>
</organism>
<evidence type="ECO:0000256" key="1">
    <source>
        <dbReference type="ARBA" id="ARBA00004651"/>
    </source>
</evidence>
<dbReference type="PROSITE" id="PS50850">
    <property type="entry name" value="MFS"/>
    <property type="match status" value="1"/>
</dbReference>
<feature type="transmembrane region" description="Helical" evidence="10">
    <location>
        <begin position="90"/>
        <end position="116"/>
    </location>
</feature>
<dbReference type="CDD" id="cd17325">
    <property type="entry name" value="MFS_MdtG_SLC18_like"/>
    <property type="match status" value="1"/>
</dbReference>
<dbReference type="SUPFAM" id="SSF103473">
    <property type="entry name" value="MFS general substrate transporter"/>
    <property type="match status" value="1"/>
</dbReference>
<comment type="similarity">
    <text evidence="2">Belongs to the major facilitator superfamily. TCR/Tet family.</text>
</comment>